<dbReference type="AlphaFoldDB" id="A0A8J4D3C8"/>
<evidence type="ECO:0000256" key="1">
    <source>
        <dbReference type="SAM" id="MobiDB-lite"/>
    </source>
</evidence>
<dbReference type="EMBL" id="BNCQ01000001">
    <property type="protein sequence ID" value="GIL94169.1"/>
    <property type="molecule type" value="Genomic_DNA"/>
</dbReference>
<comment type="caution">
    <text evidence="2">The sequence shown here is derived from an EMBL/GenBank/DDBJ whole genome shotgun (WGS) entry which is preliminary data.</text>
</comment>
<sequence length="773" mass="78714">MAKAVSDAANGGMIVLSDSTAGLLLGVPEVAALLAGEGTEVWHLGRVKLADDLRDVEMFQVVTPSLAPRLALQQPIRVKAQLLPGVLAAPAGNVALVRLHVSGLVLLRATDVMLAAEVAGVLESLLVESLPLMGGYLSEARQGGAEGITVAFSDCLRAVAWALAVQADMLHWNWSRELLSHEAFETISIDNGFGPPFSEHLYAEAEHTSVAAAAAAAAAAAVAAAEVPAQNSPSKSSRSRVYASPLEATATGIPPTSSFSSQVGKGVQPAAAGTRAVFASGGGLSFSSQAGRPQESGGSRIGMFASSFTASFISRGQRYLFRGPVSRKLVSDVKGPVPSLLSPLQLPTEVPVEAPKPNPADFEHSRKTPAKRLTLHGFRRWGSQQLPQVQGEDLGSPGPMVERGEGRKQADGGDVESGRMEGTEELMTVETVRPSSPGGTFPLKAIMMQPAAAAASAGAAEAPADDSIATGAAEAPADATGATNQVPIAEGLEDATVAAPDVNILNFSAAAAEAPPSPRAIAAAEDKGAVSWTAMPEASIAQERVPTIGASVGAAAAAAAAAELGVSPFTSTSRCGPRGHVGHKILFRGPRTKAVIDFGGVTPEICRTTGRLLYKGRVAKQLAKLMEAAQRGQVLCTAAVFAQAAGAAAQCGIAMTSVATPVGAGRRKALASNSRAVPGSSRAPSVAAPAPAALIGAGGSSALPPTGPTEVHESPVAVAATSRKAQYFLCTLAAPPLSPPLQDSKALPSSADNSFRTIHKAGDSIHIRQKAEL</sequence>
<protein>
    <submittedName>
        <fullName evidence="2">Uncharacterized protein</fullName>
    </submittedName>
</protein>
<feature type="region of interest" description="Disordered" evidence="1">
    <location>
        <begin position="388"/>
        <end position="418"/>
    </location>
</feature>
<reference evidence="2" key="1">
    <citation type="journal article" date="2021" name="Proc. Natl. Acad. Sci. U.S.A.">
        <title>Three genomes in the algal genus Volvox reveal the fate of a haploid sex-determining region after a transition to homothallism.</title>
        <authorList>
            <person name="Yamamoto K."/>
            <person name="Hamaji T."/>
            <person name="Kawai-Toyooka H."/>
            <person name="Matsuzaki R."/>
            <person name="Takahashi F."/>
            <person name="Nishimura Y."/>
            <person name="Kawachi M."/>
            <person name="Noguchi H."/>
            <person name="Minakuchi Y."/>
            <person name="Umen J.G."/>
            <person name="Toyoda A."/>
            <person name="Nozaki H."/>
        </authorList>
    </citation>
    <scope>NUCLEOTIDE SEQUENCE</scope>
    <source>
        <strain evidence="2">NIES-3785</strain>
    </source>
</reference>
<dbReference type="InterPro" id="IPR029787">
    <property type="entry name" value="Nucleotide_cyclase"/>
</dbReference>
<gene>
    <name evidence="2" type="ORF">Vretimale_333</name>
</gene>
<accession>A0A8J4D3C8</accession>
<proteinExistence type="predicted"/>
<feature type="compositionally biased region" description="Basic and acidic residues" evidence="1">
    <location>
        <begin position="402"/>
        <end position="418"/>
    </location>
</feature>
<dbReference type="Proteomes" id="UP000722791">
    <property type="component" value="Unassembled WGS sequence"/>
</dbReference>
<evidence type="ECO:0000313" key="2">
    <source>
        <dbReference type="EMBL" id="GIL94169.1"/>
    </source>
</evidence>
<name>A0A8J4D3C8_9CHLO</name>
<organism evidence="2 3">
    <name type="scientific">Volvox reticuliferus</name>
    <dbReference type="NCBI Taxonomy" id="1737510"/>
    <lineage>
        <taxon>Eukaryota</taxon>
        <taxon>Viridiplantae</taxon>
        <taxon>Chlorophyta</taxon>
        <taxon>core chlorophytes</taxon>
        <taxon>Chlorophyceae</taxon>
        <taxon>CS clade</taxon>
        <taxon>Chlamydomonadales</taxon>
        <taxon>Volvocaceae</taxon>
        <taxon>Volvox</taxon>
    </lineage>
</organism>
<dbReference type="SUPFAM" id="SSF55073">
    <property type="entry name" value="Nucleotide cyclase"/>
    <property type="match status" value="1"/>
</dbReference>
<evidence type="ECO:0000313" key="3">
    <source>
        <dbReference type="Proteomes" id="UP000722791"/>
    </source>
</evidence>
<dbReference type="Gene3D" id="3.30.70.1230">
    <property type="entry name" value="Nucleotide cyclase"/>
    <property type="match status" value="2"/>
</dbReference>